<dbReference type="AlphaFoldDB" id="A0A952FSF5"/>
<comment type="subunit">
    <text evidence="3">Homodimer.</text>
</comment>
<gene>
    <name evidence="10" type="ORF">JF625_22040</name>
</gene>
<evidence type="ECO:0000256" key="1">
    <source>
        <dbReference type="ARBA" id="ARBA00001933"/>
    </source>
</evidence>
<reference evidence="10" key="1">
    <citation type="submission" date="2020-06" db="EMBL/GenBank/DDBJ databases">
        <title>Stable isotope informed genome-resolved metagenomics uncovers potential trophic interactions in rhizosphere soil.</title>
        <authorList>
            <person name="Starr E.P."/>
            <person name="Shi S."/>
            <person name="Blazewicz S.J."/>
            <person name="Koch B.J."/>
            <person name="Probst A.J."/>
            <person name="Hungate B.A."/>
            <person name="Pett-Ridge J."/>
            <person name="Firestone M.K."/>
            <person name="Banfield J.F."/>
        </authorList>
    </citation>
    <scope>NUCLEOTIDE SEQUENCE</scope>
    <source>
        <strain evidence="10">YM_69_17</strain>
    </source>
</reference>
<organism evidence="10 11">
    <name type="scientific">Inquilinus limosus</name>
    <dbReference type="NCBI Taxonomy" id="171674"/>
    <lineage>
        <taxon>Bacteria</taxon>
        <taxon>Pseudomonadati</taxon>
        <taxon>Pseudomonadota</taxon>
        <taxon>Alphaproteobacteria</taxon>
        <taxon>Rhodospirillales</taxon>
        <taxon>Rhodospirillaceae</taxon>
        <taxon>Inquilinus</taxon>
    </lineage>
</organism>
<dbReference type="GO" id="GO:0006520">
    <property type="term" value="P:amino acid metabolic process"/>
    <property type="evidence" value="ECO:0007669"/>
    <property type="project" value="InterPro"/>
</dbReference>
<keyword evidence="7" id="KW-0663">Pyridoxal phosphate</keyword>
<dbReference type="Pfam" id="PF00155">
    <property type="entry name" value="Aminotran_1_2"/>
    <property type="match status" value="1"/>
</dbReference>
<dbReference type="GO" id="GO:0004069">
    <property type="term" value="F:L-aspartate:2-oxoglutarate aminotransferase activity"/>
    <property type="evidence" value="ECO:0007669"/>
    <property type="project" value="UniProtKB-EC"/>
</dbReference>
<dbReference type="SUPFAM" id="SSF53383">
    <property type="entry name" value="PLP-dependent transferases"/>
    <property type="match status" value="1"/>
</dbReference>
<evidence type="ECO:0000256" key="2">
    <source>
        <dbReference type="ARBA" id="ARBA00007441"/>
    </source>
</evidence>
<evidence type="ECO:0000256" key="7">
    <source>
        <dbReference type="ARBA" id="ARBA00022898"/>
    </source>
</evidence>
<dbReference type="InterPro" id="IPR015422">
    <property type="entry name" value="PyrdxlP-dep_Trfase_small"/>
</dbReference>
<evidence type="ECO:0000259" key="9">
    <source>
        <dbReference type="Pfam" id="PF00155"/>
    </source>
</evidence>
<dbReference type="PANTHER" id="PTHR46383:SF1">
    <property type="entry name" value="ASPARTATE AMINOTRANSFERASE"/>
    <property type="match status" value="1"/>
</dbReference>
<evidence type="ECO:0000313" key="11">
    <source>
        <dbReference type="Proteomes" id="UP000700706"/>
    </source>
</evidence>
<dbReference type="EMBL" id="JAEKLZ010000306">
    <property type="protein sequence ID" value="MBW8727814.1"/>
    <property type="molecule type" value="Genomic_DNA"/>
</dbReference>
<dbReference type="PANTHER" id="PTHR46383">
    <property type="entry name" value="ASPARTATE AMINOTRANSFERASE"/>
    <property type="match status" value="1"/>
</dbReference>
<dbReference type="CDD" id="cd00609">
    <property type="entry name" value="AAT_like"/>
    <property type="match status" value="1"/>
</dbReference>
<dbReference type="InterPro" id="IPR004839">
    <property type="entry name" value="Aminotransferase_I/II_large"/>
</dbReference>
<dbReference type="Gene3D" id="3.40.640.10">
    <property type="entry name" value="Type I PLP-dependent aspartate aminotransferase-like (Major domain)"/>
    <property type="match status" value="1"/>
</dbReference>
<evidence type="ECO:0000256" key="4">
    <source>
        <dbReference type="ARBA" id="ARBA00012753"/>
    </source>
</evidence>
<dbReference type="InterPro" id="IPR050596">
    <property type="entry name" value="AspAT/PAT-like"/>
</dbReference>
<comment type="similarity">
    <text evidence="2">Belongs to the class-I pyridoxal-phosphate-dependent aminotransferase family.</text>
</comment>
<evidence type="ECO:0000313" key="10">
    <source>
        <dbReference type="EMBL" id="MBW8727814.1"/>
    </source>
</evidence>
<keyword evidence="5 10" id="KW-0032">Aminotransferase</keyword>
<evidence type="ECO:0000256" key="8">
    <source>
        <dbReference type="ARBA" id="ARBA00049185"/>
    </source>
</evidence>
<evidence type="ECO:0000256" key="5">
    <source>
        <dbReference type="ARBA" id="ARBA00022576"/>
    </source>
</evidence>
<protein>
    <recommendedName>
        <fullName evidence="4">aspartate transaminase</fullName>
        <ecNumber evidence="4">2.6.1.1</ecNumber>
    </recommendedName>
</protein>
<dbReference type="InterPro" id="IPR015424">
    <property type="entry name" value="PyrdxlP-dep_Trfase"/>
</dbReference>
<dbReference type="FunFam" id="3.40.640.10:FF:000033">
    <property type="entry name" value="Aspartate aminotransferase"/>
    <property type="match status" value="1"/>
</dbReference>
<accession>A0A952FSF5</accession>
<evidence type="ECO:0000256" key="6">
    <source>
        <dbReference type="ARBA" id="ARBA00022679"/>
    </source>
</evidence>
<evidence type="ECO:0000256" key="3">
    <source>
        <dbReference type="ARBA" id="ARBA00011738"/>
    </source>
</evidence>
<dbReference type="InterPro" id="IPR015421">
    <property type="entry name" value="PyrdxlP-dep_Trfase_major"/>
</dbReference>
<dbReference type="GO" id="GO:0030170">
    <property type="term" value="F:pyridoxal phosphate binding"/>
    <property type="evidence" value="ECO:0007669"/>
    <property type="project" value="InterPro"/>
</dbReference>
<proteinExistence type="inferred from homology"/>
<comment type="cofactor">
    <cofactor evidence="1">
        <name>pyridoxal 5'-phosphate</name>
        <dbReference type="ChEBI" id="CHEBI:597326"/>
    </cofactor>
</comment>
<dbReference type="Proteomes" id="UP000700706">
    <property type="component" value="Unassembled WGS sequence"/>
</dbReference>
<sequence length="400" mass="42804">MAFLAASLARVKPSPTIAVTTKAAELKAAGRDVIGLGAGEPDFDTPDNIKQAAIAAIQGGKTKYTAVDGTPELKKAIAAKFLRENGLKYETSQVTVGTGGKQVLYNALLATLDPGDEVIIPAPYWVSYPDMVLLCGGTPVPVVCPAEQGFKLQPAALEAAITPKTKWLIMNSPSNPTGAAYSFAEMKALTDVLLRHPHVHVLTDDMYEHLVYDDFKFVTPAQVEPKLYDRTLTLNGVSKAYCMTGWRIGYAAGRPDLIKAIAKVQSQSTSNPSSISQAAAVEALNGPQDFIPRNNVVFQQRRDLIVSMLNQSAGLTCPRPEGAFYVFPSCAGTLGKKTPDGKVIETDEDFVTYLLESEGVAVVQGSAFGLAPFFRISYATATEALQDAGERIQRACAALR</sequence>
<dbReference type="EC" id="2.6.1.1" evidence="4"/>
<comment type="caution">
    <text evidence="10">The sequence shown here is derived from an EMBL/GenBank/DDBJ whole genome shotgun (WGS) entry which is preliminary data.</text>
</comment>
<name>A0A952FSF5_9PROT</name>
<comment type="catalytic activity">
    <reaction evidence="8">
        <text>L-aspartate + 2-oxoglutarate = oxaloacetate + L-glutamate</text>
        <dbReference type="Rhea" id="RHEA:21824"/>
        <dbReference type="ChEBI" id="CHEBI:16452"/>
        <dbReference type="ChEBI" id="CHEBI:16810"/>
        <dbReference type="ChEBI" id="CHEBI:29985"/>
        <dbReference type="ChEBI" id="CHEBI:29991"/>
        <dbReference type="EC" id="2.6.1.1"/>
    </reaction>
</comment>
<feature type="domain" description="Aminotransferase class I/classII large" evidence="9">
    <location>
        <begin position="32"/>
        <end position="384"/>
    </location>
</feature>
<keyword evidence="6" id="KW-0808">Transferase</keyword>
<dbReference type="Gene3D" id="3.90.1150.10">
    <property type="entry name" value="Aspartate Aminotransferase, domain 1"/>
    <property type="match status" value="1"/>
</dbReference>